<dbReference type="PANTHER" id="PTHR42779">
    <property type="entry name" value="PROTEIN YNJB"/>
    <property type="match status" value="1"/>
</dbReference>
<organism evidence="2 3">
    <name type="scientific">Limobrevibacterium gyesilva</name>
    <dbReference type="NCBI Taxonomy" id="2991712"/>
    <lineage>
        <taxon>Bacteria</taxon>
        <taxon>Pseudomonadati</taxon>
        <taxon>Pseudomonadota</taxon>
        <taxon>Alphaproteobacteria</taxon>
        <taxon>Acetobacterales</taxon>
        <taxon>Acetobacteraceae</taxon>
        <taxon>Limobrevibacterium</taxon>
    </lineage>
</organism>
<dbReference type="RefSeq" id="WP_264711673.1">
    <property type="nucleotide sequence ID" value="NZ_JAPDNT010000001.1"/>
</dbReference>
<keyword evidence="3" id="KW-1185">Reference proteome</keyword>
<dbReference type="PROSITE" id="PS51318">
    <property type="entry name" value="TAT"/>
    <property type="match status" value="1"/>
</dbReference>
<dbReference type="InterPro" id="IPR006059">
    <property type="entry name" value="SBP"/>
</dbReference>
<reference evidence="2" key="1">
    <citation type="submission" date="2022-09" db="EMBL/GenBank/DDBJ databases">
        <title>Rhodovastum sp. nov. RN2-1 isolated from soil in Seongnam, South Korea.</title>
        <authorList>
            <person name="Le N.T."/>
        </authorList>
    </citation>
    <scope>NUCLEOTIDE SEQUENCE</scope>
    <source>
        <strain evidence="2">RN2-1</strain>
    </source>
</reference>
<feature type="signal peptide" evidence="1">
    <location>
        <begin position="1"/>
        <end position="28"/>
    </location>
</feature>
<dbReference type="Proteomes" id="UP001165679">
    <property type="component" value="Unassembled WGS sequence"/>
</dbReference>
<protein>
    <submittedName>
        <fullName evidence="2">ABC transporter substrate-binding protein</fullName>
    </submittedName>
</protein>
<comment type="caution">
    <text evidence="2">The sequence shown here is derived from an EMBL/GenBank/DDBJ whole genome shotgun (WGS) entry which is preliminary data.</text>
</comment>
<dbReference type="PIRSF" id="PIRSF029172">
    <property type="entry name" value="UCP029172_ABC_sbc_YnjB"/>
    <property type="match status" value="1"/>
</dbReference>
<gene>
    <name evidence="2" type="ORF">OL599_00730</name>
</gene>
<dbReference type="InterPro" id="IPR006311">
    <property type="entry name" value="TAT_signal"/>
</dbReference>
<dbReference type="SUPFAM" id="SSF53850">
    <property type="entry name" value="Periplasmic binding protein-like II"/>
    <property type="match status" value="1"/>
</dbReference>
<keyword evidence="1" id="KW-0732">Signal</keyword>
<dbReference type="InterPro" id="IPR027020">
    <property type="entry name" value="YnjB"/>
</dbReference>
<proteinExistence type="predicted"/>
<dbReference type="AlphaFoldDB" id="A0AA41YH32"/>
<sequence>MSLVRAPLSRRGLLAGTAAAGLAPLARAAAPAWAGIERAGRGQTVFWNAWGGDDRTNAFIAWTSERMKMRHDLQLRHVRLRDTSEAVARVVAEKVAGRNEGGSVDLIWINGPNFLAMKQQGLLHGPVLDLLPNAALIDRIGKPTTMVDFTVPTDGYEVPWRMAQVVFVHDSVRVPDPPRSMAALRDWAAAHPGRVTHPTVRNFLGATFLKQALYELAPDPALLQQAATGATFGPVTAPLWDWYAALRPSLWRGGRNFPDSGPAQRALMNDGEIDIMISFNPSEASTAIANGTLPGTVRTYVLDGGTIGNCSFNAIPFNAAHKEGALLVADFLLSPEAQAHGMDPRILGSPTVLALGRLSAAERKLFDDLPRPVATLSDAELGRPLPEPHPSWMTAIAAEWEKRVTL</sequence>
<name>A0AA41YH32_9PROT</name>
<dbReference type="NCBIfam" id="NF008633">
    <property type="entry name" value="PRK11622.1"/>
    <property type="match status" value="1"/>
</dbReference>
<reference evidence="2" key="2">
    <citation type="submission" date="2022-10" db="EMBL/GenBank/DDBJ databases">
        <authorList>
            <person name="Trinh H.N."/>
        </authorList>
    </citation>
    <scope>NUCLEOTIDE SEQUENCE</scope>
    <source>
        <strain evidence="2">RN2-1</strain>
    </source>
</reference>
<accession>A0AA41YH32</accession>
<evidence type="ECO:0000256" key="1">
    <source>
        <dbReference type="SAM" id="SignalP"/>
    </source>
</evidence>
<dbReference type="EMBL" id="JAPDNT010000001">
    <property type="protein sequence ID" value="MCW3473091.1"/>
    <property type="molecule type" value="Genomic_DNA"/>
</dbReference>
<feature type="chain" id="PRO_5041370909" evidence="1">
    <location>
        <begin position="29"/>
        <end position="406"/>
    </location>
</feature>
<dbReference type="Pfam" id="PF13416">
    <property type="entry name" value="SBP_bac_8"/>
    <property type="match status" value="1"/>
</dbReference>
<dbReference type="PANTHER" id="PTHR42779:SF1">
    <property type="entry name" value="PROTEIN YNJB"/>
    <property type="match status" value="1"/>
</dbReference>
<dbReference type="Gene3D" id="3.40.190.10">
    <property type="entry name" value="Periplasmic binding protein-like II"/>
    <property type="match status" value="2"/>
</dbReference>
<evidence type="ECO:0000313" key="3">
    <source>
        <dbReference type="Proteomes" id="UP001165679"/>
    </source>
</evidence>
<evidence type="ECO:0000313" key="2">
    <source>
        <dbReference type="EMBL" id="MCW3473091.1"/>
    </source>
</evidence>